<name>A0A9N9N9M3_9GLOM</name>
<protein>
    <submittedName>
        <fullName evidence="1">11222_t:CDS:1</fullName>
    </submittedName>
</protein>
<accession>A0A9N9N9M3</accession>
<dbReference type="EMBL" id="CAJVPV010020526">
    <property type="protein sequence ID" value="CAG8714968.1"/>
    <property type="molecule type" value="Genomic_DNA"/>
</dbReference>
<proteinExistence type="predicted"/>
<organism evidence="1 2">
    <name type="scientific">Acaulospora morrowiae</name>
    <dbReference type="NCBI Taxonomy" id="94023"/>
    <lineage>
        <taxon>Eukaryota</taxon>
        <taxon>Fungi</taxon>
        <taxon>Fungi incertae sedis</taxon>
        <taxon>Mucoromycota</taxon>
        <taxon>Glomeromycotina</taxon>
        <taxon>Glomeromycetes</taxon>
        <taxon>Diversisporales</taxon>
        <taxon>Acaulosporaceae</taxon>
        <taxon>Acaulospora</taxon>
    </lineage>
</organism>
<evidence type="ECO:0000313" key="2">
    <source>
        <dbReference type="Proteomes" id="UP000789342"/>
    </source>
</evidence>
<reference evidence="1" key="1">
    <citation type="submission" date="2021-06" db="EMBL/GenBank/DDBJ databases">
        <authorList>
            <person name="Kallberg Y."/>
            <person name="Tangrot J."/>
            <person name="Rosling A."/>
        </authorList>
    </citation>
    <scope>NUCLEOTIDE SEQUENCE</scope>
    <source>
        <strain evidence="1">CL551</strain>
    </source>
</reference>
<dbReference type="Proteomes" id="UP000789342">
    <property type="component" value="Unassembled WGS sequence"/>
</dbReference>
<keyword evidence="2" id="KW-1185">Reference proteome</keyword>
<evidence type="ECO:0000313" key="1">
    <source>
        <dbReference type="EMBL" id="CAG8714968.1"/>
    </source>
</evidence>
<sequence length="72" mass="8630">TKEEKINIDEKKITEAFILFVTKNFPKAIRIWIVGKEILTYKGILYHSSHEWKKLNNTFIYEKSQSIPKEFL</sequence>
<dbReference type="AlphaFoldDB" id="A0A9N9N9M3"/>
<feature type="non-terminal residue" evidence="1">
    <location>
        <position position="1"/>
    </location>
</feature>
<comment type="caution">
    <text evidence="1">The sequence shown here is derived from an EMBL/GenBank/DDBJ whole genome shotgun (WGS) entry which is preliminary data.</text>
</comment>
<gene>
    <name evidence="1" type="ORF">AMORRO_LOCUS12942</name>
</gene>
<dbReference type="OrthoDB" id="2414554at2759"/>